<dbReference type="Pfam" id="PF03478">
    <property type="entry name" value="Beta-prop_KIB1-4"/>
    <property type="match status" value="1"/>
</dbReference>
<accession>A0A1J6KAB2</accession>
<proteinExistence type="predicted"/>
<dbReference type="Gramene" id="OIT19755">
    <property type="protein sequence ID" value="OIT19755"/>
    <property type="gene ID" value="A4A49_40197"/>
</dbReference>
<dbReference type="InterPro" id="IPR005174">
    <property type="entry name" value="KIB1-4_b-propeller"/>
</dbReference>
<sequence length="385" mass="44246">MGRQKKKEKLVKPQENVKNFVEPWPNLPQQLLNFIGRQNPYEPDRMQNISFRGVTKSWRTATKQCSANARLPYLELSHSKDYYKSNTQQEHTLNISFQPGEYWWYGRRPRDKPWTHFLGCSHGLIVAGGKNPADYILMVPTAVNSCWTIPPWDATIPFKFATLSSNPSKNYKDCSVMVLTGCSYPLFVVYQMGFQFKWIKQTSSLVDPNCSKRQLMILTDAIGFEGKFYALSLQGTLAVIEEIEYEFQVTKLSRSRAVPSVFSKYFTEYILESNGEILLIFLISEQSTKKVDKVEVYKLQMDDLSLVKVDNLGNRTIFAGSNCCMSVNPSQLGCRSNCVYFNEDATNTWQFYEMGSDTILPCFDEYGSQTRSPVWEEPIVENNCL</sequence>
<organism evidence="2 3">
    <name type="scientific">Nicotiana attenuata</name>
    <name type="common">Coyote tobacco</name>
    <dbReference type="NCBI Taxonomy" id="49451"/>
    <lineage>
        <taxon>Eukaryota</taxon>
        <taxon>Viridiplantae</taxon>
        <taxon>Streptophyta</taxon>
        <taxon>Embryophyta</taxon>
        <taxon>Tracheophyta</taxon>
        <taxon>Spermatophyta</taxon>
        <taxon>Magnoliopsida</taxon>
        <taxon>eudicotyledons</taxon>
        <taxon>Gunneridae</taxon>
        <taxon>Pentapetalae</taxon>
        <taxon>asterids</taxon>
        <taxon>lamiids</taxon>
        <taxon>Solanales</taxon>
        <taxon>Solanaceae</taxon>
        <taxon>Nicotianoideae</taxon>
        <taxon>Nicotianeae</taxon>
        <taxon>Nicotiana</taxon>
    </lineage>
</organism>
<feature type="domain" description="KIB1-4 beta-propeller" evidence="1">
    <location>
        <begin position="115"/>
        <end position="351"/>
    </location>
</feature>
<name>A0A1J6KAB2_NICAT</name>
<dbReference type="PANTHER" id="PTHR33127:SF59">
    <property type="entry name" value="DUF295 DOMAIN-CONTAINING PROTEIN"/>
    <property type="match status" value="1"/>
</dbReference>
<evidence type="ECO:0000313" key="2">
    <source>
        <dbReference type="EMBL" id="OIT19755.1"/>
    </source>
</evidence>
<dbReference type="PANTHER" id="PTHR33127">
    <property type="entry name" value="TRANSMEMBRANE PROTEIN"/>
    <property type="match status" value="1"/>
</dbReference>
<reference evidence="2" key="1">
    <citation type="submission" date="2016-11" db="EMBL/GenBank/DDBJ databases">
        <title>The genome of Nicotiana attenuata.</title>
        <authorList>
            <person name="Xu S."/>
            <person name="Brockmoeller T."/>
            <person name="Gaquerel E."/>
            <person name="Navarro A."/>
            <person name="Kuhl H."/>
            <person name="Gase K."/>
            <person name="Ling Z."/>
            <person name="Zhou W."/>
            <person name="Kreitzer C."/>
            <person name="Stanke M."/>
            <person name="Tang H."/>
            <person name="Lyons E."/>
            <person name="Pandey P."/>
            <person name="Pandey S.P."/>
            <person name="Timmermann B."/>
            <person name="Baldwin I.T."/>
        </authorList>
    </citation>
    <scope>NUCLEOTIDE SEQUENCE [LARGE SCALE GENOMIC DNA]</scope>
    <source>
        <strain evidence="2">UT</strain>
    </source>
</reference>
<dbReference type="EMBL" id="MJEQ01006305">
    <property type="protein sequence ID" value="OIT19755.1"/>
    <property type="molecule type" value="Genomic_DNA"/>
</dbReference>
<gene>
    <name evidence="2" type="ORF">A4A49_40197</name>
</gene>
<dbReference type="AlphaFoldDB" id="A0A1J6KAB2"/>
<protein>
    <recommendedName>
        <fullName evidence="1">KIB1-4 beta-propeller domain-containing protein</fullName>
    </recommendedName>
</protein>
<dbReference type="Proteomes" id="UP000187609">
    <property type="component" value="Unassembled WGS sequence"/>
</dbReference>
<evidence type="ECO:0000259" key="1">
    <source>
        <dbReference type="Pfam" id="PF03478"/>
    </source>
</evidence>
<keyword evidence="3" id="KW-1185">Reference proteome</keyword>
<dbReference type="OMA" id="EISHKIC"/>
<comment type="caution">
    <text evidence="2">The sequence shown here is derived from an EMBL/GenBank/DDBJ whole genome shotgun (WGS) entry which is preliminary data.</text>
</comment>
<dbReference type="STRING" id="49451.A0A1J6KAB2"/>
<evidence type="ECO:0000313" key="3">
    <source>
        <dbReference type="Proteomes" id="UP000187609"/>
    </source>
</evidence>